<dbReference type="SUPFAM" id="SSF52540">
    <property type="entry name" value="P-loop containing nucleoside triphosphate hydrolases"/>
    <property type="match status" value="1"/>
</dbReference>
<proteinExistence type="predicted"/>
<comment type="caution">
    <text evidence="3">The sequence shown here is derived from an EMBL/GenBank/DDBJ whole genome shotgun (WGS) entry which is preliminary data.</text>
</comment>
<dbReference type="AlphaFoldDB" id="X1IV31"/>
<protein>
    <recommendedName>
        <fullName evidence="4">ATPase AAA-type core domain-containing protein</fullName>
    </recommendedName>
</protein>
<reference evidence="3" key="1">
    <citation type="journal article" date="2014" name="Front. Microbiol.">
        <title>High frequency of phylogenetically diverse reductive dehalogenase-homologous genes in deep subseafloor sedimentary metagenomes.</title>
        <authorList>
            <person name="Kawai M."/>
            <person name="Futagami T."/>
            <person name="Toyoda A."/>
            <person name="Takaki Y."/>
            <person name="Nishi S."/>
            <person name="Hori S."/>
            <person name="Arai W."/>
            <person name="Tsubouchi T."/>
            <person name="Morono Y."/>
            <person name="Uchiyama I."/>
            <person name="Ito T."/>
            <person name="Fujiyama A."/>
            <person name="Inagaki F."/>
            <person name="Takami H."/>
        </authorList>
    </citation>
    <scope>NUCLEOTIDE SEQUENCE</scope>
    <source>
        <strain evidence="3">Expedition CK06-06</strain>
    </source>
</reference>
<dbReference type="InterPro" id="IPR027417">
    <property type="entry name" value="P-loop_NTPase"/>
</dbReference>
<dbReference type="Gene3D" id="3.40.50.300">
    <property type="entry name" value="P-loop containing nucleotide triphosphate hydrolases"/>
    <property type="match status" value="1"/>
</dbReference>
<evidence type="ECO:0000313" key="3">
    <source>
        <dbReference type="EMBL" id="GAH61408.1"/>
    </source>
</evidence>
<accession>X1IV31</accession>
<gene>
    <name evidence="3" type="ORF">S03H2_31272</name>
</gene>
<sequence>MKIIILRGLPGTGKTIIAKILKDIFFNSEIISVDKLKIQALKSKYTFLKANKIGFEISMQELSKLSKTKEVIILEEIICNKKFYHELNNFIKDTECESYWFRITRKLNHLLAVESKRKRKIKNTKKDFLNLKKEIEMIEIKSEHKIKNDDLEKTIKEILDILI</sequence>
<evidence type="ECO:0000256" key="1">
    <source>
        <dbReference type="ARBA" id="ARBA00022741"/>
    </source>
</evidence>
<keyword evidence="2" id="KW-0067">ATP-binding</keyword>
<keyword evidence="1" id="KW-0547">Nucleotide-binding</keyword>
<dbReference type="InterPro" id="IPR013641">
    <property type="entry name" value="KTI12/PSTK"/>
</dbReference>
<dbReference type="GO" id="GO:0005524">
    <property type="term" value="F:ATP binding"/>
    <property type="evidence" value="ECO:0007669"/>
    <property type="project" value="UniProtKB-KW"/>
</dbReference>
<evidence type="ECO:0000256" key="2">
    <source>
        <dbReference type="ARBA" id="ARBA00022840"/>
    </source>
</evidence>
<dbReference type="Pfam" id="PF08433">
    <property type="entry name" value="KTI12"/>
    <property type="match status" value="1"/>
</dbReference>
<organism evidence="3">
    <name type="scientific">marine sediment metagenome</name>
    <dbReference type="NCBI Taxonomy" id="412755"/>
    <lineage>
        <taxon>unclassified sequences</taxon>
        <taxon>metagenomes</taxon>
        <taxon>ecological metagenomes</taxon>
    </lineage>
</organism>
<name>X1IV31_9ZZZZ</name>
<dbReference type="EMBL" id="BARU01018954">
    <property type="protein sequence ID" value="GAH61408.1"/>
    <property type="molecule type" value="Genomic_DNA"/>
</dbReference>
<evidence type="ECO:0008006" key="4">
    <source>
        <dbReference type="Google" id="ProtNLM"/>
    </source>
</evidence>